<gene>
    <name evidence="2" type="ORF">LCOR_09351.1</name>
</gene>
<dbReference type="VEuPathDB" id="FungiDB:LCOR_09351.1"/>
<name>A0A068S9J3_9FUNG</name>
<feature type="chain" id="PRO_5001655949" evidence="1">
    <location>
        <begin position="21"/>
        <end position="162"/>
    </location>
</feature>
<dbReference type="AlphaFoldDB" id="A0A068S9J3"/>
<sequence length="162" mass="18040">MKFTTLIFAVLVLAISAANAVKEQAVLEFLPASPEEFSLEYKIRVSLLWSGTSYEIALYTQVPTLIASYPTTSTGMVEFDEPPNGPYNAVINDNATGGSRKTFRLDLTGPGADFYFKGESVTNEWIDDLSADAFVSPITGDDFRYSHPRLHHSQQHRYPCKH</sequence>
<protein>
    <submittedName>
        <fullName evidence="2">Uncharacterized protein</fullName>
    </submittedName>
</protein>
<reference evidence="2" key="1">
    <citation type="submission" date="2013-08" db="EMBL/GenBank/DDBJ databases">
        <title>Gene expansion shapes genome architecture in the human pathogen Lichtheimia corymbifera: an evolutionary genomics analysis in the ancient terrestrial Mucorales (Mucoromycotina).</title>
        <authorList>
            <person name="Schwartze V.U."/>
            <person name="Winter S."/>
            <person name="Shelest E."/>
            <person name="Marcet-Houben M."/>
            <person name="Horn F."/>
            <person name="Wehner S."/>
            <person name="Hoffmann K."/>
            <person name="Riege K."/>
            <person name="Sammeth M."/>
            <person name="Nowrousian M."/>
            <person name="Valiante V."/>
            <person name="Linde J."/>
            <person name="Jacobsen I.D."/>
            <person name="Marz M."/>
            <person name="Brakhage A.A."/>
            <person name="Gabaldon T."/>
            <person name="Bocker S."/>
            <person name="Voigt K."/>
        </authorList>
    </citation>
    <scope>NUCLEOTIDE SEQUENCE [LARGE SCALE GENOMIC DNA]</scope>
    <source>
        <strain evidence="2">FSU 9682</strain>
    </source>
</reference>
<keyword evidence="1" id="KW-0732">Signal</keyword>
<comment type="caution">
    <text evidence="2">The sequence shown here is derived from an EMBL/GenBank/DDBJ whole genome shotgun (WGS) entry which is preliminary data.</text>
</comment>
<dbReference type="EMBL" id="CBTN010000057">
    <property type="protein sequence ID" value="CDH58492.1"/>
    <property type="molecule type" value="Genomic_DNA"/>
</dbReference>
<keyword evidence="3" id="KW-1185">Reference proteome</keyword>
<evidence type="ECO:0000313" key="2">
    <source>
        <dbReference type="EMBL" id="CDH58492.1"/>
    </source>
</evidence>
<evidence type="ECO:0000256" key="1">
    <source>
        <dbReference type="SAM" id="SignalP"/>
    </source>
</evidence>
<accession>A0A068S9J3</accession>
<evidence type="ECO:0000313" key="3">
    <source>
        <dbReference type="Proteomes" id="UP000027586"/>
    </source>
</evidence>
<organism evidence="2 3">
    <name type="scientific">Lichtheimia corymbifera JMRC:FSU:9682</name>
    <dbReference type="NCBI Taxonomy" id="1263082"/>
    <lineage>
        <taxon>Eukaryota</taxon>
        <taxon>Fungi</taxon>
        <taxon>Fungi incertae sedis</taxon>
        <taxon>Mucoromycota</taxon>
        <taxon>Mucoromycotina</taxon>
        <taxon>Mucoromycetes</taxon>
        <taxon>Mucorales</taxon>
        <taxon>Lichtheimiaceae</taxon>
        <taxon>Lichtheimia</taxon>
    </lineage>
</organism>
<proteinExistence type="predicted"/>
<dbReference type="OrthoDB" id="10463134at2759"/>
<dbReference type="Proteomes" id="UP000027586">
    <property type="component" value="Unassembled WGS sequence"/>
</dbReference>
<feature type="signal peptide" evidence="1">
    <location>
        <begin position="1"/>
        <end position="20"/>
    </location>
</feature>